<dbReference type="InterPro" id="IPR036005">
    <property type="entry name" value="Creatinase/aminopeptidase-like"/>
</dbReference>
<keyword evidence="4" id="KW-1185">Reference proteome</keyword>
<evidence type="ECO:0000313" key="4">
    <source>
        <dbReference type="Proteomes" id="UP000198851"/>
    </source>
</evidence>
<dbReference type="InterPro" id="IPR000994">
    <property type="entry name" value="Pept_M24"/>
</dbReference>
<dbReference type="GO" id="GO:0004177">
    <property type="term" value="F:aminopeptidase activity"/>
    <property type="evidence" value="ECO:0007669"/>
    <property type="project" value="UniProtKB-KW"/>
</dbReference>
<keyword evidence="3" id="KW-0645">Protease</keyword>
<accession>A0A1I4EZH9</accession>
<dbReference type="PANTHER" id="PTHR46112:SF2">
    <property type="entry name" value="XAA-PRO AMINOPEPTIDASE P-RELATED"/>
    <property type="match status" value="1"/>
</dbReference>
<organism evidence="3 4">
    <name type="scientific">Shimia haliotis</name>
    <dbReference type="NCBI Taxonomy" id="1280847"/>
    <lineage>
        <taxon>Bacteria</taxon>
        <taxon>Pseudomonadati</taxon>
        <taxon>Pseudomonadota</taxon>
        <taxon>Alphaproteobacteria</taxon>
        <taxon>Rhodobacterales</taxon>
        <taxon>Roseobacteraceae</taxon>
    </lineage>
</organism>
<dbReference type="SUPFAM" id="SSF55920">
    <property type="entry name" value="Creatinase/aminopeptidase"/>
    <property type="match status" value="1"/>
</dbReference>
<feature type="domain" description="Peptidase M24" evidence="1">
    <location>
        <begin position="166"/>
        <end position="365"/>
    </location>
</feature>
<dbReference type="CDD" id="cd01066">
    <property type="entry name" value="APP_MetAP"/>
    <property type="match status" value="1"/>
</dbReference>
<evidence type="ECO:0000259" key="2">
    <source>
        <dbReference type="Pfam" id="PF01321"/>
    </source>
</evidence>
<dbReference type="SUPFAM" id="SSF53092">
    <property type="entry name" value="Creatinase/prolidase N-terminal domain"/>
    <property type="match status" value="1"/>
</dbReference>
<keyword evidence="3" id="KW-0031">Aminopeptidase</keyword>
<gene>
    <name evidence="3" type="ORF">SAMN04488036_105103</name>
</gene>
<dbReference type="InterPro" id="IPR029149">
    <property type="entry name" value="Creatin/AminoP/Spt16_N"/>
</dbReference>
<reference evidence="4" key="1">
    <citation type="submission" date="2016-10" db="EMBL/GenBank/DDBJ databases">
        <authorList>
            <person name="Varghese N."/>
            <person name="Submissions S."/>
        </authorList>
    </citation>
    <scope>NUCLEOTIDE SEQUENCE [LARGE SCALE GENOMIC DNA]</scope>
    <source>
        <strain evidence="4">DSM 28453</strain>
    </source>
</reference>
<feature type="domain" description="Creatinase N-terminal" evidence="2">
    <location>
        <begin position="14"/>
        <end position="158"/>
    </location>
</feature>
<dbReference type="Gene3D" id="3.40.350.10">
    <property type="entry name" value="Creatinase/prolidase N-terminal domain"/>
    <property type="match status" value="1"/>
</dbReference>
<dbReference type="Pfam" id="PF01321">
    <property type="entry name" value="Creatinase_N"/>
    <property type="match status" value="1"/>
</dbReference>
<dbReference type="EMBL" id="FOSZ01000005">
    <property type="protein sequence ID" value="SFL11135.1"/>
    <property type="molecule type" value="Genomic_DNA"/>
</dbReference>
<dbReference type="InterPro" id="IPR001714">
    <property type="entry name" value="Pept_M24_MAP"/>
</dbReference>
<protein>
    <submittedName>
        <fullName evidence="3">Xaa-Pro aminopeptidase</fullName>
    </submittedName>
</protein>
<evidence type="ECO:0000259" key="1">
    <source>
        <dbReference type="Pfam" id="PF00557"/>
    </source>
</evidence>
<name>A0A1I4EZH9_9RHOB</name>
<dbReference type="RefSeq" id="WP_280137037.1">
    <property type="nucleotide sequence ID" value="NZ_FOSZ01000005.1"/>
</dbReference>
<sequence>MSGRGFPEAEFAARCAKAQAKMAEVDLAALVLTSEPEVRYFTGYLTRFWESPTRPWFVIVPASGKPIAVIPSIGAALMGQTWVEDIRTWTAPDLRDDGVTLLAQTLREVVPEGEHIGLPDGHETHLRMPLADLQRVRDDIGGRKIAGDAGIMRALRMVKSDAEIAKIETACAIAGRAFARVPEIARAGVPLEEVYRRFQMLCLEEGADWVSYLAGGAEQGGYGDVISPAIDTPLTAGDVLMLDTGVVWDGYFSDYDRNWSVGSATPEVAGAHAALIEASDAAFELAKPGVTAAELFHAMNDVVSGGQGGTDAGRLGHGLGMSLTEWPSLIAMDHTVLEAGMVLTLEPGIAVGDKILVHEENIAITHSGARYLSPRAGRELPVI</sequence>
<dbReference type="PANTHER" id="PTHR46112">
    <property type="entry name" value="AMINOPEPTIDASE"/>
    <property type="match status" value="1"/>
</dbReference>
<dbReference type="Proteomes" id="UP000198851">
    <property type="component" value="Unassembled WGS sequence"/>
</dbReference>
<dbReference type="InterPro" id="IPR000587">
    <property type="entry name" value="Creatinase_N"/>
</dbReference>
<keyword evidence="3" id="KW-0378">Hydrolase</keyword>
<evidence type="ECO:0000313" key="3">
    <source>
        <dbReference type="EMBL" id="SFL11135.1"/>
    </source>
</evidence>
<dbReference type="GO" id="GO:0008235">
    <property type="term" value="F:metalloexopeptidase activity"/>
    <property type="evidence" value="ECO:0007669"/>
    <property type="project" value="UniProtKB-ARBA"/>
</dbReference>
<dbReference type="STRING" id="1280847.SAMN04488036_105103"/>
<dbReference type="InterPro" id="IPR050659">
    <property type="entry name" value="Peptidase_M24B"/>
</dbReference>
<dbReference type="AlphaFoldDB" id="A0A1I4EZH9"/>
<dbReference type="Pfam" id="PF00557">
    <property type="entry name" value="Peptidase_M24"/>
    <property type="match status" value="1"/>
</dbReference>
<dbReference type="Gene3D" id="3.90.230.10">
    <property type="entry name" value="Creatinase/methionine aminopeptidase superfamily"/>
    <property type="match status" value="1"/>
</dbReference>
<proteinExistence type="predicted"/>
<dbReference type="PRINTS" id="PR00599">
    <property type="entry name" value="MAPEPTIDASE"/>
</dbReference>